<evidence type="ECO:0000313" key="2">
    <source>
        <dbReference type="Proteomes" id="UP001164539"/>
    </source>
</evidence>
<keyword evidence="2" id="KW-1185">Reference proteome</keyword>
<comment type="caution">
    <text evidence="1">The sequence shown here is derived from an EMBL/GenBank/DDBJ whole genome shotgun (WGS) entry which is preliminary data.</text>
</comment>
<organism evidence="1 2">
    <name type="scientific">Melia azedarach</name>
    <name type="common">Chinaberry tree</name>
    <dbReference type="NCBI Taxonomy" id="155640"/>
    <lineage>
        <taxon>Eukaryota</taxon>
        <taxon>Viridiplantae</taxon>
        <taxon>Streptophyta</taxon>
        <taxon>Embryophyta</taxon>
        <taxon>Tracheophyta</taxon>
        <taxon>Spermatophyta</taxon>
        <taxon>Magnoliopsida</taxon>
        <taxon>eudicotyledons</taxon>
        <taxon>Gunneridae</taxon>
        <taxon>Pentapetalae</taxon>
        <taxon>rosids</taxon>
        <taxon>malvids</taxon>
        <taxon>Sapindales</taxon>
        <taxon>Meliaceae</taxon>
        <taxon>Melia</taxon>
    </lineage>
</organism>
<protein>
    <submittedName>
        <fullName evidence="1">2-oxoglutarate (2OG) and Fe(II)-dependent oxygenase superfamily protein</fullName>
    </submittedName>
</protein>
<accession>A0ACC1XSY4</accession>
<evidence type="ECO:0000313" key="1">
    <source>
        <dbReference type="EMBL" id="KAJ4713834.1"/>
    </source>
</evidence>
<dbReference type="Proteomes" id="UP001164539">
    <property type="component" value="Chromosome 8"/>
</dbReference>
<gene>
    <name evidence="1" type="ORF">OWV82_015875</name>
</gene>
<sequence>MAERIDGSLVLDCIDLSNPDIHQSASLMKKACMDSGIFYVTNHGIREEVMAEVFAQIKKLFSLPLKEKMKLMIDNNRGYTVPKKNQFVDPETNLESQAEGYGIIQEVRDGETILEKPLGVPNVWPSNDTLPGWKEIMIKYLQEVLDVGRAVSRIIAVALDLNVDFFDQPQFLGNALSYIVINHYKVGGVDPTKEPILGTPTHTDPCLITVLASDGLPGLQICKDVNTKPRIWTNVAPLKGAFIVSVGDMLERMTNCVFKSPVHRVQHRQDRYSIPYFLFPSRDAILECLPSCKSAENPAKFPPIESKELMSFIFGELRNGRVPVIDVTKY</sequence>
<dbReference type="EMBL" id="CM051401">
    <property type="protein sequence ID" value="KAJ4713834.1"/>
    <property type="molecule type" value="Genomic_DNA"/>
</dbReference>
<name>A0ACC1XSY4_MELAZ</name>
<reference evidence="1 2" key="1">
    <citation type="journal article" date="2023" name="Science">
        <title>Complex scaffold remodeling in plant triterpene biosynthesis.</title>
        <authorList>
            <person name="De La Pena R."/>
            <person name="Hodgson H."/>
            <person name="Liu J.C."/>
            <person name="Stephenson M.J."/>
            <person name="Martin A.C."/>
            <person name="Owen C."/>
            <person name="Harkess A."/>
            <person name="Leebens-Mack J."/>
            <person name="Jimenez L.E."/>
            <person name="Osbourn A."/>
            <person name="Sattely E.S."/>
        </authorList>
    </citation>
    <scope>NUCLEOTIDE SEQUENCE [LARGE SCALE GENOMIC DNA]</scope>
    <source>
        <strain evidence="2">cv. JPN11</strain>
        <tissue evidence="1">Leaf</tissue>
    </source>
</reference>
<proteinExistence type="predicted"/>